<dbReference type="EC" id="5.2.1.8" evidence="3 6"/>
<keyword evidence="8" id="KW-0732">Signal</keyword>
<comment type="similarity">
    <text evidence="2">Belongs to the FKBP-type PPIase family.</text>
</comment>
<dbReference type="InterPro" id="IPR001179">
    <property type="entry name" value="PPIase_FKBP_dom"/>
</dbReference>
<dbReference type="Gene3D" id="3.10.50.40">
    <property type="match status" value="1"/>
</dbReference>
<accession>A0A087BM86</accession>
<dbReference type="eggNOG" id="COG0545">
    <property type="taxonomic scope" value="Bacteria"/>
</dbReference>
<reference evidence="10 11" key="1">
    <citation type="submission" date="2014-03" db="EMBL/GenBank/DDBJ databases">
        <title>Genomics of Bifidobacteria.</title>
        <authorList>
            <person name="Ventura M."/>
            <person name="Milani C."/>
            <person name="Lugli G.A."/>
        </authorList>
    </citation>
    <scope>NUCLEOTIDE SEQUENCE [LARGE SCALE GENOMIC DNA]</scope>
    <source>
        <strain evidence="10 11">LMG 11592</strain>
    </source>
</reference>
<evidence type="ECO:0000313" key="11">
    <source>
        <dbReference type="Proteomes" id="UP000029014"/>
    </source>
</evidence>
<gene>
    <name evidence="10" type="ORF">BMIN_0025</name>
</gene>
<feature type="signal peptide" evidence="8">
    <location>
        <begin position="1"/>
        <end position="28"/>
    </location>
</feature>
<sequence>MRTTIRNTRRNHIVSAIALMASLGLALAGCGGSSSSASTSTESASSTESGSSSSSSSSTSTMSQLAGITATGKPGKKPTISFHTPMTVQNNTYAVLQKGDGATIQDGDRVCSQGIAINAKDGSELMNTWTKNTPDCSLVVDSSSTTDAYYKIFKGAKINSTIAFGVNDSNSSGTSYILAMTLVSKTKALTRATGTTVKDIPSDLPKVTLAKNGKPSLSLNGYKPSGSLVAQTLIKGTGDKVTSTDTVSAHYTGWYETKKGTLKQFDSSWDSGSASSFSLSSVVKGWTKGLTGQTVGSQVLLVIPPDLGYGSDAQKDSSGNVTIPANSTLYFVVDILYAYAAS</sequence>
<evidence type="ECO:0000256" key="3">
    <source>
        <dbReference type="ARBA" id="ARBA00013194"/>
    </source>
</evidence>
<dbReference type="PANTHER" id="PTHR43811:SF19">
    <property type="entry name" value="39 KDA FK506-BINDING NUCLEAR PROTEIN"/>
    <property type="match status" value="1"/>
</dbReference>
<proteinExistence type="inferred from homology"/>
<dbReference type="RefSeq" id="WP_022860784.1">
    <property type="nucleotide sequence ID" value="NZ_JGZD01000009.1"/>
</dbReference>
<dbReference type="SUPFAM" id="SSF54534">
    <property type="entry name" value="FKBP-like"/>
    <property type="match status" value="1"/>
</dbReference>
<dbReference type="PANTHER" id="PTHR43811">
    <property type="entry name" value="FKBP-TYPE PEPTIDYL-PROLYL CIS-TRANS ISOMERASE FKPA"/>
    <property type="match status" value="1"/>
</dbReference>
<evidence type="ECO:0000256" key="8">
    <source>
        <dbReference type="SAM" id="SignalP"/>
    </source>
</evidence>
<keyword evidence="11" id="KW-1185">Reference proteome</keyword>
<dbReference type="AlphaFoldDB" id="A0A087BM86"/>
<evidence type="ECO:0000256" key="6">
    <source>
        <dbReference type="PROSITE-ProRule" id="PRU00277"/>
    </source>
</evidence>
<dbReference type="GO" id="GO:0003755">
    <property type="term" value="F:peptidyl-prolyl cis-trans isomerase activity"/>
    <property type="evidence" value="ECO:0007669"/>
    <property type="project" value="UniProtKB-KW"/>
</dbReference>
<dbReference type="STRING" id="1693.BMIN_0025"/>
<comment type="caution">
    <text evidence="10">The sequence shown here is derived from an EMBL/GenBank/DDBJ whole genome shotgun (WGS) entry which is preliminary data.</text>
</comment>
<evidence type="ECO:0000256" key="2">
    <source>
        <dbReference type="ARBA" id="ARBA00006577"/>
    </source>
</evidence>
<dbReference type="PROSITE" id="PS51257">
    <property type="entry name" value="PROKAR_LIPOPROTEIN"/>
    <property type="match status" value="1"/>
</dbReference>
<evidence type="ECO:0000259" key="9">
    <source>
        <dbReference type="PROSITE" id="PS50059"/>
    </source>
</evidence>
<dbReference type="Pfam" id="PF00254">
    <property type="entry name" value="FKBP_C"/>
    <property type="match status" value="1"/>
</dbReference>
<comment type="catalytic activity">
    <reaction evidence="1 6">
        <text>[protein]-peptidylproline (omega=180) = [protein]-peptidylproline (omega=0)</text>
        <dbReference type="Rhea" id="RHEA:16237"/>
        <dbReference type="Rhea" id="RHEA-COMP:10747"/>
        <dbReference type="Rhea" id="RHEA-COMP:10748"/>
        <dbReference type="ChEBI" id="CHEBI:83833"/>
        <dbReference type="ChEBI" id="CHEBI:83834"/>
        <dbReference type="EC" id="5.2.1.8"/>
    </reaction>
</comment>
<dbReference type="EMBL" id="JGZD01000009">
    <property type="protein sequence ID" value="KFI72136.1"/>
    <property type="molecule type" value="Genomic_DNA"/>
</dbReference>
<evidence type="ECO:0000256" key="4">
    <source>
        <dbReference type="ARBA" id="ARBA00023110"/>
    </source>
</evidence>
<keyword evidence="4 6" id="KW-0697">Rotamase</keyword>
<evidence type="ECO:0000256" key="7">
    <source>
        <dbReference type="SAM" id="MobiDB-lite"/>
    </source>
</evidence>
<evidence type="ECO:0000313" key="10">
    <source>
        <dbReference type="EMBL" id="KFI72136.1"/>
    </source>
</evidence>
<feature type="region of interest" description="Disordered" evidence="7">
    <location>
        <begin position="36"/>
        <end position="83"/>
    </location>
</feature>
<dbReference type="Proteomes" id="UP000029014">
    <property type="component" value="Unassembled WGS sequence"/>
</dbReference>
<feature type="compositionally biased region" description="Low complexity" evidence="7">
    <location>
        <begin position="36"/>
        <end position="66"/>
    </location>
</feature>
<feature type="domain" description="PPIase FKBP-type" evidence="9">
    <location>
        <begin position="244"/>
        <end position="339"/>
    </location>
</feature>
<protein>
    <recommendedName>
        <fullName evidence="3 6">peptidylprolyl isomerase</fullName>
        <ecNumber evidence="3 6">5.2.1.8</ecNumber>
    </recommendedName>
</protein>
<organism evidence="10 11">
    <name type="scientific">Bifidobacterium minimum</name>
    <dbReference type="NCBI Taxonomy" id="1693"/>
    <lineage>
        <taxon>Bacteria</taxon>
        <taxon>Bacillati</taxon>
        <taxon>Actinomycetota</taxon>
        <taxon>Actinomycetes</taxon>
        <taxon>Bifidobacteriales</taxon>
        <taxon>Bifidobacteriaceae</taxon>
        <taxon>Bifidobacterium</taxon>
    </lineage>
</organism>
<dbReference type="PROSITE" id="PS50059">
    <property type="entry name" value="FKBP_PPIASE"/>
    <property type="match status" value="1"/>
</dbReference>
<evidence type="ECO:0000256" key="1">
    <source>
        <dbReference type="ARBA" id="ARBA00000971"/>
    </source>
</evidence>
<dbReference type="InterPro" id="IPR046357">
    <property type="entry name" value="PPIase_dom_sf"/>
</dbReference>
<name>A0A087BM86_9BIFI</name>
<feature type="chain" id="PRO_5039529228" description="peptidylprolyl isomerase" evidence="8">
    <location>
        <begin position="29"/>
        <end position="342"/>
    </location>
</feature>
<keyword evidence="5 6" id="KW-0413">Isomerase</keyword>
<evidence type="ECO:0000256" key="5">
    <source>
        <dbReference type="ARBA" id="ARBA00023235"/>
    </source>
</evidence>